<dbReference type="InterPro" id="IPR003837">
    <property type="entry name" value="GatC"/>
</dbReference>
<accession>A0A1F5X6J2</accession>
<keyword evidence="1" id="KW-0436">Ligase</keyword>
<protein>
    <recommendedName>
        <fullName evidence="1">Aspartyl/glutamyl-tRNA(Asn/Gln) amidotransferase subunit C</fullName>
        <shortName evidence="1">Asp/Glu-ADT subunit C</shortName>
        <ecNumber evidence="1">6.3.5.-</ecNumber>
    </recommendedName>
</protein>
<dbReference type="AlphaFoldDB" id="A0A1F5X6J2"/>
<reference evidence="2 3" key="1">
    <citation type="journal article" date="2016" name="Nat. Commun.">
        <title>Thousands of microbial genomes shed light on interconnected biogeochemical processes in an aquifer system.</title>
        <authorList>
            <person name="Anantharaman K."/>
            <person name="Brown C.T."/>
            <person name="Hug L.A."/>
            <person name="Sharon I."/>
            <person name="Castelle C.J."/>
            <person name="Probst A.J."/>
            <person name="Thomas B.C."/>
            <person name="Singh A."/>
            <person name="Wilkins M.J."/>
            <person name="Karaoz U."/>
            <person name="Brodie E.L."/>
            <person name="Williams K.H."/>
            <person name="Hubbard S.S."/>
            <person name="Banfield J.F."/>
        </authorList>
    </citation>
    <scope>NUCLEOTIDE SEQUENCE [LARGE SCALE GENOMIC DNA]</scope>
</reference>
<dbReference type="NCBIfam" id="TIGR00135">
    <property type="entry name" value="gatC"/>
    <property type="match status" value="1"/>
</dbReference>
<dbReference type="GO" id="GO:0006450">
    <property type="term" value="P:regulation of translational fidelity"/>
    <property type="evidence" value="ECO:0007669"/>
    <property type="project" value="InterPro"/>
</dbReference>
<keyword evidence="1" id="KW-0648">Protein biosynthesis</keyword>
<comment type="subunit">
    <text evidence="1">Heterotrimer of A, B and C subunits.</text>
</comment>
<keyword evidence="1" id="KW-0547">Nucleotide-binding</keyword>
<dbReference type="InterPro" id="IPR036113">
    <property type="entry name" value="Asp/Glu-ADT_sf_sub_c"/>
</dbReference>
<dbReference type="EMBL" id="MFIE01000005">
    <property type="protein sequence ID" value="OGF83181.1"/>
    <property type="molecule type" value="Genomic_DNA"/>
</dbReference>
<comment type="catalytic activity">
    <reaction evidence="1">
        <text>L-glutamyl-tRNA(Gln) + L-glutamine + ATP + H2O = L-glutaminyl-tRNA(Gln) + L-glutamate + ADP + phosphate + H(+)</text>
        <dbReference type="Rhea" id="RHEA:17521"/>
        <dbReference type="Rhea" id="RHEA-COMP:9681"/>
        <dbReference type="Rhea" id="RHEA-COMP:9684"/>
        <dbReference type="ChEBI" id="CHEBI:15377"/>
        <dbReference type="ChEBI" id="CHEBI:15378"/>
        <dbReference type="ChEBI" id="CHEBI:29985"/>
        <dbReference type="ChEBI" id="CHEBI:30616"/>
        <dbReference type="ChEBI" id="CHEBI:43474"/>
        <dbReference type="ChEBI" id="CHEBI:58359"/>
        <dbReference type="ChEBI" id="CHEBI:78520"/>
        <dbReference type="ChEBI" id="CHEBI:78521"/>
        <dbReference type="ChEBI" id="CHEBI:456216"/>
    </reaction>
</comment>
<sequence>MISKDDIKKLGELARIHLTEKEEGNLQKDLENILGYIEKLKEVDISGVPEMTHAVGEKNIFRKDEARTRDFVLLKEQFPEEEKGFLKVKGVFERE</sequence>
<comment type="caution">
    <text evidence="2">The sequence shown here is derived from an EMBL/GenBank/DDBJ whole genome shotgun (WGS) entry which is preliminary data.</text>
</comment>
<dbReference type="GO" id="GO:0050566">
    <property type="term" value="F:asparaginyl-tRNA synthase (glutamine-hydrolyzing) activity"/>
    <property type="evidence" value="ECO:0007669"/>
    <property type="project" value="RHEA"/>
</dbReference>
<evidence type="ECO:0000256" key="1">
    <source>
        <dbReference type="HAMAP-Rule" id="MF_00122"/>
    </source>
</evidence>
<dbReference type="Pfam" id="PF02686">
    <property type="entry name" value="GatC"/>
    <property type="match status" value="1"/>
</dbReference>
<dbReference type="SUPFAM" id="SSF141000">
    <property type="entry name" value="Glu-tRNAGln amidotransferase C subunit"/>
    <property type="match status" value="1"/>
</dbReference>
<dbReference type="GO" id="GO:0006412">
    <property type="term" value="P:translation"/>
    <property type="evidence" value="ECO:0007669"/>
    <property type="project" value="UniProtKB-UniRule"/>
</dbReference>
<proteinExistence type="inferred from homology"/>
<organism evidence="2 3">
    <name type="scientific">Candidatus Giovannonibacteria bacterium RIFCSPLOWO2_01_FULL_46_13</name>
    <dbReference type="NCBI Taxonomy" id="1798352"/>
    <lineage>
        <taxon>Bacteria</taxon>
        <taxon>Candidatus Giovannoniibacteriota</taxon>
    </lineage>
</organism>
<comment type="catalytic activity">
    <reaction evidence="1">
        <text>L-aspartyl-tRNA(Asn) + L-glutamine + ATP + H2O = L-asparaginyl-tRNA(Asn) + L-glutamate + ADP + phosphate + 2 H(+)</text>
        <dbReference type="Rhea" id="RHEA:14513"/>
        <dbReference type="Rhea" id="RHEA-COMP:9674"/>
        <dbReference type="Rhea" id="RHEA-COMP:9677"/>
        <dbReference type="ChEBI" id="CHEBI:15377"/>
        <dbReference type="ChEBI" id="CHEBI:15378"/>
        <dbReference type="ChEBI" id="CHEBI:29985"/>
        <dbReference type="ChEBI" id="CHEBI:30616"/>
        <dbReference type="ChEBI" id="CHEBI:43474"/>
        <dbReference type="ChEBI" id="CHEBI:58359"/>
        <dbReference type="ChEBI" id="CHEBI:78515"/>
        <dbReference type="ChEBI" id="CHEBI:78516"/>
        <dbReference type="ChEBI" id="CHEBI:456216"/>
    </reaction>
</comment>
<dbReference type="GO" id="GO:0050567">
    <property type="term" value="F:glutaminyl-tRNA synthase (glutamine-hydrolyzing) activity"/>
    <property type="evidence" value="ECO:0007669"/>
    <property type="project" value="UniProtKB-UniRule"/>
</dbReference>
<gene>
    <name evidence="1" type="primary">gatC</name>
    <name evidence="2" type="ORF">A3B18_00515</name>
</gene>
<dbReference type="GO" id="GO:0005524">
    <property type="term" value="F:ATP binding"/>
    <property type="evidence" value="ECO:0007669"/>
    <property type="project" value="UniProtKB-KW"/>
</dbReference>
<keyword evidence="1" id="KW-0067">ATP-binding</keyword>
<name>A0A1F5X6J2_9BACT</name>
<dbReference type="EC" id="6.3.5.-" evidence="1"/>
<comment type="similarity">
    <text evidence="1">Belongs to the GatC family.</text>
</comment>
<dbReference type="Gene3D" id="1.10.20.60">
    <property type="entry name" value="Glu-tRNAGln amidotransferase C subunit, N-terminal domain"/>
    <property type="match status" value="1"/>
</dbReference>
<dbReference type="HAMAP" id="MF_00122">
    <property type="entry name" value="GatC"/>
    <property type="match status" value="1"/>
</dbReference>
<comment type="function">
    <text evidence="1">Allows the formation of correctly charged Asn-tRNA(Asn) or Gln-tRNA(Gln) through the transamidation of misacylated Asp-tRNA(Asn) or Glu-tRNA(Gln) in organisms which lack either or both of asparaginyl-tRNA or glutaminyl-tRNA synthetases. The reaction takes place in the presence of glutamine and ATP through an activated phospho-Asp-tRNA(Asn) or phospho-Glu-tRNA(Gln).</text>
</comment>
<evidence type="ECO:0000313" key="2">
    <source>
        <dbReference type="EMBL" id="OGF83181.1"/>
    </source>
</evidence>
<dbReference type="Proteomes" id="UP000178684">
    <property type="component" value="Unassembled WGS sequence"/>
</dbReference>
<evidence type="ECO:0000313" key="3">
    <source>
        <dbReference type="Proteomes" id="UP000178684"/>
    </source>
</evidence>